<proteinExistence type="predicted"/>
<reference evidence="2 3" key="1">
    <citation type="submission" date="2019-02" db="EMBL/GenBank/DDBJ databases">
        <title>Deep-cultivation of Planctomycetes and their phenomic and genomic characterization uncovers novel biology.</title>
        <authorList>
            <person name="Wiegand S."/>
            <person name="Jogler M."/>
            <person name="Boedeker C."/>
            <person name="Pinto D."/>
            <person name="Vollmers J."/>
            <person name="Rivas-Marin E."/>
            <person name="Kohn T."/>
            <person name="Peeters S.H."/>
            <person name="Heuer A."/>
            <person name="Rast P."/>
            <person name="Oberbeckmann S."/>
            <person name="Bunk B."/>
            <person name="Jeske O."/>
            <person name="Meyerdierks A."/>
            <person name="Storesund J.E."/>
            <person name="Kallscheuer N."/>
            <person name="Luecker S."/>
            <person name="Lage O.M."/>
            <person name="Pohl T."/>
            <person name="Merkel B.J."/>
            <person name="Hornburger P."/>
            <person name="Mueller R.-W."/>
            <person name="Bruemmer F."/>
            <person name="Labrenz M."/>
            <person name="Spormann A.M."/>
            <person name="Op Den Camp H."/>
            <person name="Overmann J."/>
            <person name="Amann R."/>
            <person name="Jetten M.S.M."/>
            <person name="Mascher T."/>
            <person name="Medema M.H."/>
            <person name="Devos D.P."/>
            <person name="Kaster A.-K."/>
            <person name="Ovreas L."/>
            <person name="Rohde M."/>
            <person name="Galperin M.Y."/>
            <person name="Jogler C."/>
        </authorList>
    </citation>
    <scope>NUCLEOTIDE SEQUENCE [LARGE SCALE GENOMIC DNA]</scope>
    <source>
        <strain evidence="2 3">Poly51</strain>
    </source>
</reference>
<organism evidence="2 3">
    <name type="scientific">Rubripirellula tenax</name>
    <dbReference type="NCBI Taxonomy" id="2528015"/>
    <lineage>
        <taxon>Bacteria</taxon>
        <taxon>Pseudomonadati</taxon>
        <taxon>Planctomycetota</taxon>
        <taxon>Planctomycetia</taxon>
        <taxon>Pirellulales</taxon>
        <taxon>Pirellulaceae</taxon>
        <taxon>Rubripirellula</taxon>
    </lineage>
</organism>
<name>A0A5C6EIZ2_9BACT</name>
<dbReference type="AlphaFoldDB" id="A0A5C6EIZ2"/>
<comment type="caution">
    <text evidence="2">The sequence shown here is derived from an EMBL/GenBank/DDBJ whole genome shotgun (WGS) entry which is preliminary data.</text>
</comment>
<accession>A0A5C6EIZ2</accession>
<dbReference type="RefSeq" id="WP_146460307.1">
    <property type="nucleotide sequence ID" value="NZ_SJPW01000006.1"/>
</dbReference>
<evidence type="ECO:0000256" key="1">
    <source>
        <dbReference type="SAM" id="SignalP"/>
    </source>
</evidence>
<feature type="signal peptide" evidence="1">
    <location>
        <begin position="1"/>
        <end position="24"/>
    </location>
</feature>
<dbReference type="OrthoDB" id="283259at2"/>
<keyword evidence="3" id="KW-1185">Reference proteome</keyword>
<dbReference type="Proteomes" id="UP000318288">
    <property type="component" value="Unassembled WGS sequence"/>
</dbReference>
<gene>
    <name evidence="2" type="ORF">Poly51_46710</name>
</gene>
<evidence type="ECO:0000313" key="2">
    <source>
        <dbReference type="EMBL" id="TWU48768.1"/>
    </source>
</evidence>
<sequence precursor="true">MQIRRIFSIAALVGSLALASVGIAQDVAKSPSDLSADNAIDRIKLFDSLDASPGKSESARTSFSSVNELRQARALLRADQRAARMEYNAWIGYEPSRPQWSALPMMQSRYTSRRVHVPFYVYSR</sequence>
<dbReference type="EMBL" id="SJPW01000006">
    <property type="protein sequence ID" value="TWU48768.1"/>
    <property type="molecule type" value="Genomic_DNA"/>
</dbReference>
<keyword evidence="1" id="KW-0732">Signal</keyword>
<feature type="chain" id="PRO_5022727132" evidence="1">
    <location>
        <begin position="25"/>
        <end position="124"/>
    </location>
</feature>
<evidence type="ECO:0000313" key="3">
    <source>
        <dbReference type="Proteomes" id="UP000318288"/>
    </source>
</evidence>
<protein>
    <submittedName>
        <fullName evidence="2">Uncharacterized protein</fullName>
    </submittedName>
</protein>